<dbReference type="OrthoDB" id="10263291at2759"/>
<comment type="caution">
    <text evidence="4">The sequence shown here is derived from an EMBL/GenBank/DDBJ whole genome shotgun (WGS) entry which is preliminary data.</text>
</comment>
<name>A0A504YSI7_FASGI</name>
<dbReference type="UniPathway" id="UPA00098">
    <property type="reaction ID" value="UER00361"/>
</dbReference>
<dbReference type="SUPFAM" id="SSF51735">
    <property type="entry name" value="NAD(P)-binding Rossmann-fold domains"/>
    <property type="match status" value="1"/>
</dbReference>
<reference evidence="4 5" key="1">
    <citation type="submission" date="2019-04" db="EMBL/GenBank/DDBJ databases">
        <title>Annotation for the trematode Fasciola gigantica.</title>
        <authorList>
            <person name="Choi Y.-J."/>
        </authorList>
    </citation>
    <scope>NUCLEOTIDE SEQUENCE [LARGE SCALE GENOMIC DNA]</scope>
    <source>
        <strain evidence="4">Uganda_cow_1</strain>
    </source>
</reference>
<dbReference type="InterPro" id="IPR028939">
    <property type="entry name" value="P5C_Rdtase_cat_N"/>
</dbReference>
<dbReference type="Proteomes" id="UP000316759">
    <property type="component" value="Unassembled WGS sequence"/>
</dbReference>
<dbReference type="PANTHER" id="PTHR11645">
    <property type="entry name" value="PYRROLINE-5-CARBOXYLATE REDUCTASE"/>
    <property type="match status" value="1"/>
</dbReference>
<dbReference type="SUPFAM" id="SSF48179">
    <property type="entry name" value="6-phosphogluconate dehydrogenase C-terminal domain-like"/>
    <property type="match status" value="1"/>
</dbReference>
<dbReference type="PANTHER" id="PTHR11645:SF0">
    <property type="entry name" value="PYRROLINE-5-CARBOXYLATE REDUCTASE 3"/>
    <property type="match status" value="1"/>
</dbReference>
<keyword evidence="5" id="KW-1185">Reference proteome</keyword>
<dbReference type="InterPro" id="IPR036291">
    <property type="entry name" value="NAD(P)-bd_dom_sf"/>
</dbReference>
<evidence type="ECO:0000256" key="2">
    <source>
        <dbReference type="ARBA" id="ARBA00023002"/>
    </source>
</evidence>
<comment type="similarity">
    <text evidence="1">Belongs to the pyrroline-5-carboxylate reductase family.</text>
</comment>
<dbReference type="GO" id="GO:0055129">
    <property type="term" value="P:L-proline biosynthetic process"/>
    <property type="evidence" value="ECO:0007669"/>
    <property type="project" value="UniProtKB-UniPathway"/>
</dbReference>
<organism evidence="4 5">
    <name type="scientific">Fasciola gigantica</name>
    <name type="common">Giant liver fluke</name>
    <dbReference type="NCBI Taxonomy" id="46835"/>
    <lineage>
        <taxon>Eukaryota</taxon>
        <taxon>Metazoa</taxon>
        <taxon>Spiralia</taxon>
        <taxon>Lophotrochozoa</taxon>
        <taxon>Platyhelminthes</taxon>
        <taxon>Trematoda</taxon>
        <taxon>Digenea</taxon>
        <taxon>Plagiorchiida</taxon>
        <taxon>Echinostomata</taxon>
        <taxon>Echinostomatoidea</taxon>
        <taxon>Fasciolidae</taxon>
        <taxon>Fasciola</taxon>
    </lineage>
</organism>
<evidence type="ECO:0000313" key="5">
    <source>
        <dbReference type="Proteomes" id="UP000316759"/>
    </source>
</evidence>
<protein>
    <submittedName>
        <fullName evidence="4">Pyrroline-5-carboxylate reductase</fullName>
    </submittedName>
</protein>
<sequence length="252" mass="27191">MLSHVLRARSKMVITFGQDNQPASAPEPPDYINHCFLSNTQNTTGKVKFGWKSSSARYDFSLTYLAYWPSSEMCTSDFFFKLQKYGIEYLQDNNEMARKSDVIFACLKPNVILSVLNEIAKELNNKLIISVAAGITLTQIQEVVPESTRVVRIMPNTPCLVQAGTAVFSRGSTVTDEDIAMTSGLCSSIFNVFEEIPESLISAASGISGCGPAYNDVCSPGGATIAAVHALEQGGVRPGKSMNAVQAGRSSP</sequence>
<evidence type="ECO:0000313" key="4">
    <source>
        <dbReference type="EMBL" id="TPP63605.1"/>
    </source>
</evidence>
<dbReference type="EMBL" id="SUNJ01005484">
    <property type="protein sequence ID" value="TPP63605.1"/>
    <property type="molecule type" value="Genomic_DNA"/>
</dbReference>
<evidence type="ECO:0000256" key="1">
    <source>
        <dbReference type="ARBA" id="ARBA00005525"/>
    </source>
</evidence>
<proteinExistence type="inferred from homology"/>
<dbReference type="InterPro" id="IPR008927">
    <property type="entry name" value="6-PGluconate_DH-like_C_sf"/>
</dbReference>
<gene>
    <name evidence="4" type="ORF">FGIG_11533</name>
</gene>
<accession>A0A504YSI7</accession>
<dbReference type="Pfam" id="PF03807">
    <property type="entry name" value="F420_oxidored"/>
    <property type="match status" value="1"/>
</dbReference>
<dbReference type="AlphaFoldDB" id="A0A504YSI7"/>
<keyword evidence="2" id="KW-0560">Oxidoreductase</keyword>
<feature type="domain" description="Pyrroline-5-carboxylate reductase catalytic N-terminal" evidence="3">
    <location>
        <begin position="83"/>
        <end position="134"/>
    </location>
</feature>
<evidence type="ECO:0000259" key="3">
    <source>
        <dbReference type="Pfam" id="PF03807"/>
    </source>
</evidence>
<dbReference type="STRING" id="46835.A0A504YSI7"/>
<dbReference type="GO" id="GO:0004735">
    <property type="term" value="F:pyrroline-5-carboxylate reductase activity"/>
    <property type="evidence" value="ECO:0007669"/>
    <property type="project" value="TreeGrafter"/>
</dbReference>
<dbReference type="Gene3D" id="3.40.50.720">
    <property type="entry name" value="NAD(P)-binding Rossmann-like Domain"/>
    <property type="match status" value="1"/>
</dbReference>